<feature type="transmembrane region" description="Helical" evidence="8">
    <location>
        <begin position="339"/>
        <end position="358"/>
    </location>
</feature>
<dbReference type="PANTHER" id="PTHR42718:SF46">
    <property type="entry name" value="BLR6921 PROTEIN"/>
    <property type="match status" value="1"/>
</dbReference>
<keyword evidence="5 8" id="KW-1133">Transmembrane helix</keyword>
<accession>A0ABZ1RLE1</accession>
<feature type="transmembrane region" description="Helical" evidence="8">
    <location>
        <begin position="61"/>
        <end position="78"/>
    </location>
</feature>
<feature type="transmembrane region" description="Helical" evidence="8">
    <location>
        <begin position="149"/>
        <end position="170"/>
    </location>
</feature>
<evidence type="ECO:0000256" key="8">
    <source>
        <dbReference type="SAM" id="Phobius"/>
    </source>
</evidence>
<evidence type="ECO:0000256" key="7">
    <source>
        <dbReference type="ARBA" id="ARBA00023251"/>
    </source>
</evidence>
<feature type="transmembrane region" description="Helical" evidence="8">
    <location>
        <begin position="90"/>
        <end position="113"/>
    </location>
</feature>
<dbReference type="InterPro" id="IPR011701">
    <property type="entry name" value="MFS"/>
</dbReference>
<feature type="transmembrane region" description="Helical" evidence="8">
    <location>
        <begin position="210"/>
        <end position="229"/>
    </location>
</feature>
<name>A0ABZ1RLE1_9ACTN</name>
<dbReference type="PROSITE" id="PS51257">
    <property type="entry name" value="PROKAR_LIPOPROTEIN"/>
    <property type="match status" value="1"/>
</dbReference>
<evidence type="ECO:0000256" key="5">
    <source>
        <dbReference type="ARBA" id="ARBA00022989"/>
    </source>
</evidence>
<keyword evidence="6 8" id="KW-0472">Membrane</keyword>
<dbReference type="Gene3D" id="1.20.1720.10">
    <property type="entry name" value="Multidrug resistance protein D"/>
    <property type="match status" value="1"/>
</dbReference>
<organism evidence="10 11">
    <name type="scientific">Streptomyces goshikiensis</name>
    <dbReference type="NCBI Taxonomy" id="1942"/>
    <lineage>
        <taxon>Bacteria</taxon>
        <taxon>Bacillati</taxon>
        <taxon>Actinomycetota</taxon>
        <taxon>Actinomycetes</taxon>
        <taxon>Kitasatosporales</taxon>
        <taxon>Streptomycetaceae</taxon>
        <taxon>Streptomyces</taxon>
    </lineage>
</organism>
<evidence type="ECO:0000313" key="11">
    <source>
        <dbReference type="Proteomes" id="UP001432075"/>
    </source>
</evidence>
<feature type="domain" description="Major facilitator superfamily (MFS) profile" evidence="9">
    <location>
        <begin position="23"/>
        <end position="469"/>
    </location>
</feature>
<feature type="transmembrane region" description="Helical" evidence="8">
    <location>
        <begin position="241"/>
        <end position="259"/>
    </location>
</feature>
<dbReference type="PROSITE" id="PS50850">
    <property type="entry name" value="MFS"/>
    <property type="match status" value="1"/>
</dbReference>
<keyword evidence="4 8" id="KW-0812">Transmembrane</keyword>
<dbReference type="Proteomes" id="UP001432075">
    <property type="component" value="Chromosome"/>
</dbReference>
<evidence type="ECO:0000313" key="10">
    <source>
        <dbReference type="EMBL" id="WUO47329.1"/>
    </source>
</evidence>
<dbReference type="InterPro" id="IPR020846">
    <property type="entry name" value="MFS_dom"/>
</dbReference>
<proteinExistence type="predicted"/>
<feature type="transmembrane region" description="Helical" evidence="8">
    <location>
        <begin position="443"/>
        <end position="463"/>
    </location>
</feature>
<dbReference type="Gene3D" id="1.20.1250.20">
    <property type="entry name" value="MFS general substrate transporter like domains"/>
    <property type="match status" value="1"/>
</dbReference>
<dbReference type="RefSeq" id="WP_328776083.1">
    <property type="nucleotide sequence ID" value="NZ_CP108057.1"/>
</dbReference>
<feature type="transmembrane region" description="Helical" evidence="8">
    <location>
        <begin position="21"/>
        <end position="41"/>
    </location>
</feature>
<gene>
    <name evidence="10" type="ORF">OHU17_16530</name>
</gene>
<evidence type="ECO:0000256" key="2">
    <source>
        <dbReference type="ARBA" id="ARBA00022448"/>
    </source>
</evidence>
<comment type="subcellular location">
    <subcellularLocation>
        <location evidence="1">Cell membrane</location>
        <topology evidence="1">Multi-pass membrane protein</topology>
    </subcellularLocation>
</comment>
<dbReference type="Pfam" id="PF07690">
    <property type="entry name" value="MFS_1"/>
    <property type="match status" value="1"/>
</dbReference>
<dbReference type="PANTHER" id="PTHR42718">
    <property type="entry name" value="MAJOR FACILITATOR SUPERFAMILY MULTIDRUG TRANSPORTER MFSC"/>
    <property type="match status" value="1"/>
</dbReference>
<feature type="transmembrane region" description="Helical" evidence="8">
    <location>
        <begin position="119"/>
        <end position="137"/>
    </location>
</feature>
<evidence type="ECO:0000256" key="1">
    <source>
        <dbReference type="ARBA" id="ARBA00004651"/>
    </source>
</evidence>
<dbReference type="EMBL" id="CP108057">
    <property type="protein sequence ID" value="WUO47329.1"/>
    <property type="molecule type" value="Genomic_DNA"/>
</dbReference>
<keyword evidence="7" id="KW-0046">Antibiotic resistance</keyword>
<evidence type="ECO:0000256" key="3">
    <source>
        <dbReference type="ARBA" id="ARBA00022475"/>
    </source>
</evidence>
<dbReference type="NCBIfam" id="TIGR00711">
    <property type="entry name" value="efflux_EmrB"/>
    <property type="match status" value="1"/>
</dbReference>
<dbReference type="CDD" id="cd17321">
    <property type="entry name" value="MFS_MMR_MDR_like"/>
    <property type="match status" value="1"/>
</dbReference>
<dbReference type="InterPro" id="IPR004638">
    <property type="entry name" value="EmrB-like"/>
</dbReference>
<keyword evidence="11" id="KW-1185">Reference proteome</keyword>
<feature type="transmembrane region" description="Helical" evidence="8">
    <location>
        <begin position="176"/>
        <end position="198"/>
    </location>
</feature>
<feature type="transmembrane region" description="Helical" evidence="8">
    <location>
        <begin position="419"/>
        <end position="437"/>
    </location>
</feature>
<feature type="transmembrane region" description="Helical" evidence="8">
    <location>
        <begin position="279"/>
        <end position="302"/>
    </location>
</feature>
<protein>
    <submittedName>
        <fullName evidence="10">MFS transporter</fullName>
    </submittedName>
</protein>
<feature type="transmembrane region" description="Helical" evidence="8">
    <location>
        <begin position="314"/>
        <end position="332"/>
    </location>
</feature>
<sequence length="478" mass="48413">MKDSLVNAAPTAEQPRSTPGWTVAVVACAAQFMVVLDTTIVNVALPSMRADLHLTSAGQQWVINAYLLSFAGFLMLGGRAGDLFGRRRMFTAGLVVFTLAGLLGGLATSGPLLIAARTFQGLGAAFLAPAPLALINSHYADPRTRNRAIAAWSATATAAGSCGILFGGLLTDGPGWRWVMFVNVPIGAALVAVALRALPGDDGAGRGRALDVPGAVLVTAALSCASYGLSELEGRSWASPLTGGMLALAAVLLVAFVLVEARGEQPLMPLRIFRSRSLVLGNAAALAVGAVTTSVMYFITLYLQHVLGYTPMRAGLAMLPLTVAIAVSSLLVRRVVQAVGARLPLVVGWLLTAGGLLWQSRFGVDGGFVVDVLGPGVLIGLGLGTTVLPMTIAATSGVPARDAGLASAVMNSARQMGGGLGLAALNALAGAAAVTAAATVRGYAAALTGAAGLALCAAVLALLMPSPQPKPKPEPEPG</sequence>
<reference evidence="10" key="1">
    <citation type="submission" date="2022-10" db="EMBL/GenBank/DDBJ databases">
        <title>The complete genomes of actinobacterial strains from the NBC collection.</title>
        <authorList>
            <person name="Joergensen T.S."/>
            <person name="Alvarez Arevalo M."/>
            <person name="Sterndorff E.B."/>
            <person name="Faurdal D."/>
            <person name="Vuksanovic O."/>
            <person name="Mourched A.-S."/>
            <person name="Charusanti P."/>
            <person name="Shaw S."/>
            <person name="Blin K."/>
            <person name="Weber T."/>
        </authorList>
    </citation>
    <scope>NUCLEOTIDE SEQUENCE</scope>
    <source>
        <strain evidence="10">NBC_00283</strain>
    </source>
</reference>
<feature type="transmembrane region" description="Helical" evidence="8">
    <location>
        <begin position="378"/>
        <end position="398"/>
    </location>
</feature>
<evidence type="ECO:0000256" key="4">
    <source>
        <dbReference type="ARBA" id="ARBA00022692"/>
    </source>
</evidence>
<dbReference type="InterPro" id="IPR036259">
    <property type="entry name" value="MFS_trans_sf"/>
</dbReference>
<keyword evidence="3" id="KW-1003">Cell membrane</keyword>
<dbReference type="SUPFAM" id="SSF103473">
    <property type="entry name" value="MFS general substrate transporter"/>
    <property type="match status" value="1"/>
</dbReference>
<evidence type="ECO:0000259" key="9">
    <source>
        <dbReference type="PROSITE" id="PS50850"/>
    </source>
</evidence>
<keyword evidence="2" id="KW-0813">Transport</keyword>
<evidence type="ECO:0000256" key="6">
    <source>
        <dbReference type="ARBA" id="ARBA00023136"/>
    </source>
</evidence>